<keyword evidence="3" id="KW-0378">Hydrolase</keyword>
<gene>
    <name evidence="3" type="ORF">O6R05_07600</name>
</gene>
<dbReference type="InterPro" id="IPR044144">
    <property type="entry name" value="SAF_UxaA/GarD"/>
</dbReference>
<evidence type="ECO:0000256" key="1">
    <source>
        <dbReference type="ARBA" id="ARBA00023239"/>
    </source>
</evidence>
<name>A0ABY7QSZ1_9FIRM</name>
<dbReference type="InterPro" id="IPR052172">
    <property type="entry name" value="UxaA_altronate/galactarate_dh"/>
</dbReference>
<keyword evidence="4" id="KW-1185">Reference proteome</keyword>
<evidence type="ECO:0000259" key="2">
    <source>
        <dbReference type="SMART" id="SM00858"/>
    </source>
</evidence>
<dbReference type="PANTHER" id="PTHR30536">
    <property type="entry name" value="ALTRONATE/GALACTARATE DEHYDRATASE"/>
    <property type="match status" value="1"/>
</dbReference>
<evidence type="ECO:0000313" key="4">
    <source>
        <dbReference type="Proteomes" id="UP001210339"/>
    </source>
</evidence>
<dbReference type="CDD" id="cd11613">
    <property type="entry name" value="SAF_AH_GD"/>
    <property type="match status" value="1"/>
</dbReference>
<dbReference type="EMBL" id="CP115667">
    <property type="protein sequence ID" value="WBW49857.1"/>
    <property type="molecule type" value="Genomic_DNA"/>
</dbReference>
<dbReference type="Proteomes" id="UP001210339">
    <property type="component" value="Chromosome"/>
</dbReference>
<dbReference type="GO" id="GO:0016787">
    <property type="term" value="F:hydrolase activity"/>
    <property type="evidence" value="ECO:0007669"/>
    <property type="project" value="UniProtKB-KW"/>
</dbReference>
<keyword evidence="1" id="KW-0456">Lyase</keyword>
<dbReference type="RefSeq" id="WP_271191388.1">
    <property type="nucleotide sequence ID" value="NZ_CP115667.1"/>
</dbReference>
<evidence type="ECO:0000313" key="3">
    <source>
        <dbReference type="EMBL" id="WBW49857.1"/>
    </source>
</evidence>
<organism evidence="3 4">
    <name type="scientific">Peptoniphilus equinus</name>
    <dbReference type="NCBI Taxonomy" id="3016343"/>
    <lineage>
        <taxon>Bacteria</taxon>
        <taxon>Bacillati</taxon>
        <taxon>Bacillota</taxon>
        <taxon>Tissierellia</taxon>
        <taxon>Tissierellales</taxon>
        <taxon>Peptoniphilaceae</taxon>
        <taxon>Peptoniphilus</taxon>
    </lineage>
</organism>
<dbReference type="Gene3D" id="2.30.130.110">
    <property type="match status" value="1"/>
</dbReference>
<feature type="domain" description="SAF" evidence="2">
    <location>
        <begin position="11"/>
        <end position="87"/>
    </location>
</feature>
<dbReference type="PANTHER" id="PTHR30536:SF5">
    <property type="entry name" value="ALTRONATE DEHYDRATASE"/>
    <property type="match status" value="1"/>
</dbReference>
<protein>
    <submittedName>
        <fullName evidence="3">UxaA family hydrolase</fullName>
    </submittedName>
</protein>
<sequence>MNNAILVSADDNVVVAIEKINKGDTVNYLNKDNRPVACKALNDIPIYHKCALKNISKNEPVIKYGEHIGIALCDIQQGEHVHDFNCEGRRENLKEKE</sequence>
<proteinExistence type="predicted"/>
<accession>A0ABY7QSZ1</accession>
<reference evidence="3 4" key="1">
    <citation type="submission" date="2023-01" db="EMBL/GenBank/DDBJ databases">
        <authorList>
            <person name="Lee S.H."/>
            <person name="Jung H.S."/>
            <person name="Yun J.U."/>
        </authorList>
    </citation>
    <scope>NUCLEOTIDE SEQUENCE [LARGE SCALE GENOMIC DNA]</scope>
    <source>
        <strain evidence="3 4">CBA3646</strain>
    </source>
</reference>
<dbReference type="SMART" id="SM00858">
    <property type="entry name" value="SAF"/>
    <property type="match status" value="1"/>
</dbReference>
<dbReference type="InterPro" id="IPR013974">
    <property type="entry name" value="SAF"/>
</dbReference>